<reference evidence="2" key="1">
    <citation type="journal article" date="2018" name="Genome Biol.">
        <title>SKESA: strategic k-mer extension for scrupulous assemblies.</title>
        <authorList>
            <person name="Souvorov A."/>
            <person name="Agarwala R."/>
            <person name="Lipman D.J."/>
        </authorList>
    </citation>
    <scope>NUCLEOTIDE SEQUENCE</scope>
    <source>
        <strain evidence="2">1930</strain>
    </source>
</reference>
<gene>
    <name evidence="1" type="ORF">I7278_17645</name>
    <name evidence="2" type="ORF">I7278_27645</name>
</gene>
<protein>
    <submittedName>
        <fullName evidence="2">DUF2635 domain-containing protein</fullName>
    </submittedName>
</protein>
<dbReference type="Proteomes" id="UP000856022">
    <property type="component" value="Unassembled WGS sequence"/>
</dbReference>
<dbReference type="Pfam" id="PF10948">
    <property type="entry name" value="DUF2635"/>
    <property type="match status" value="1"/>
</dbReference>
<dbReference type="EMBL" id="DACQKT010000009">
    <property type="protein sequence ID" value="HAS6678629.1"/>
    <property type="molecule type" value="Genomic_DNA"/>
</dbReference>
<sequence length="70" mass="7584">MMFVIPAKENLPVRKPEGGHLSLDGEVVARCSFWIRRVNDGDVLADDAAKKHQTKLAAAAKKAKAPTKGE</sequence>
<comment type="caution">
    <text evidence="2">The sequence shown here is derived from an EMBL/GenBank/DDBJ whole genome shotgun (WGS) entry which is preliminary data.</text>
</comment>
<reference evidence="2" key="2">
    <citation type="submission" date="2019-12" db="EMBL/GenBank/DDBJ databases">
        <authorList>
            <consortium name="NCBI Pathogen Detection Project"/>
        </authorList>
    </citation>
    <scope>NUCLEOTIDE SEQUENCE</scope>
    <source>
        <strain evidence="2">1930</strain>
    </source>
</reference>
<dbReference type="AlphaFoldDB" id="A0A8H9K5W8"/>
<dbReference type="InterPro" id="IPR024400">
    <property type="entry name" value="DUF2635"/>
</dbReference>
<organism evidence="2">
    <name type="scientific">Vibrio parahaemolyticus</name>
    <dbReference type="NCBI Taxonomy" id="670"/>
    <lineage>
        <taxon>Bacteria</taxon>
        <taxon>Pseudomonadati</taxon>
        <taxon>Pseudomonadota</taxon>
        <taxon>Gammaproteobacteria</taxon>
        <taxon>Vibrionales</taxon>
        <taxon>Vibrionaceae</taxon>
        <taxon>Vibrio</taxon>
    </lineage>
</organism>
<name>A0A8H9K5W8_VIBPH</name>
<evidence type="ECO:0000313" key="2">
    <source>
        <dbReference type="EMBL" id="HAS6680535.1"/>
    </source>
</evidence>
<dbReference type="EMBL" id="DACQKT010000082">
    <property type="protein sequence ID" value="HAS6680535.1"/>
    <property type="molecule type" value="Genomic_DNA"/>
</dbReference>
<evidence type="ECO:0000313" key="1">
    <source>
        <dbReference type="EMBL" id="HAS6678629.1"/>
    </source>
</evidence>
<accession>A0A8H9K5W8</accession>
<proteinExistence type="predicted"/>